<evidence type="ECO:0000313" key="3">
    <source>
        <dbReference type="Proteomes" id="UP001626550"/>
    </source>
</evidence>
<dbReference type="AlphaFoldDB" id="A0ABD2Q401"/>
<accession>A0ABD2Q401</accession>
<keyword evidence="1" id="KW-0472">Membrane</keyword>
<name>A0ABD2Q401_9PLAT</name>
<gene>
    <name evidence="2" type="ORF">Ciccas_007540</name>
</gene>
<dbReference type="Proteomes" id="UP001626550">
    <property type="component" value="Unassembled WGS sequence"/>
</dbReference>
<keyword evidence="3" id="KW-1185">Reference proteome</keyword>
<organism evidence="2 3">
    <name type="scientific">Cichlidogyrus casuarinus</name>
    <dbReference type="NCBI Taxonomy" id="1844966"/>
    <lineage>
        <taxon>Eukaryota</taxon>
        <taxon>Metazoa</taxon>
        <taxon>Spiralia</taxon>
        <taxon>Lophotrochozoa</taxon>
        <taxon>Platyhelminthes</taxon>
        <taxon>Monogenea</taxon>
        <taxon>Monopisthocotylea</taxon>
        <taxon>Dactylogyridea</taxon>
        <taxon>Ancyrocephalidae</taxon>
        <taxon>Cichlidogyrus</taxon>
    </lineage>
</organism>
<evidence type="ECO:0000313" key="2">
    <source>
        <dbReference type="EMBL" id="KAL3313857.1"/>
    </source>
</evidence>
<reference evidence="2 3" key="1">
    <citation type="submission" date="2024-11" db="EMBL/GenBank/DDBJ databases">
        <title>Adaptive evolution of stress response genes in parasites aligns with host niche diversity.</title>
        <authorList>
            <person name="Hahn C."/>
            <person name="Resl P."/>
        </authorList>
    </citation>
    <scope>NUCLEOTIDE SEQUENCE [LARGE SCALE GENOMIC DNA]</scope>
    <source>
        <strain evidence="2">EGGRZ-B1_66</strain>
        <tissue evidence="2">Body</tissue>
    </source>
</reference>
<dbReference type="EMBL" id="JBJKFK010001173">
    <property type="protein sequence ID" value="KAL3313857.1"/>
    <property type="molecule type" value="Genomic_DNA"/>
</dbReference>
<feature type="transmembrane region" description="Helical" evidence="1">
    <location>
        <begin position="20"/>
        <end position="41"/>
    </location>
</feature>
<keyword evidence="1" id="KW-1133">Transmembrane helix</keyword>
<comment type="caution">
    <text evidence="2">The sequence shown here is derived from an EMBL/GenBank/DDBJ whole genome shotgun (WGS) entry which is preliminary data.</text>
</comment>
<keyword evidence="1" id="KW-0812">Transmembrane</keyword>
<sequence length="236" mass="26374">MSASESLSKVTIPELQAWSFSVLQIFLAASALPLLLLGLYLSVRQVGSRYFKFAVWMVTISILATSGAIFVIRQPLADWEYGLAVGDQMVVGEDLSSGVMQFTRSTFCHRIGVLPFAGAMEQPDPVRVWLVNAGLKRSKPRNIVYQLNGSSLDNPITLKFLANDSLRISCPGKPVFVAILRGEKSFKVILFFQFHIASTTDLAFALSRRQEIIRTNCFMENFRFDGTNRLDSNRSH</sequence>
<protein>
    <submittedName>
        <fullName evidence="2">Uncharacterized protein</fullName>
    </submittedName>
</protein>
<feature type="transmembrane region" description="Helical" evidence="1">
    <location>
        <begin position="53"/>
        <end position="72"/>
    </location>
</feature>
<evidence type="ECO:0000256" key="1">
    <source>
        <dbReference type="SAM" id="Phobius"/>
    </source>
</evidence>
<proteinExistence type="predicted"/>